<dbReference type="InterPro" id="IPR050583">
    <property type="entry name" value="Mycobacterial_A85_antigen"/>
</dbReference>
<evidence type="ECO:0000313" key="1">
    <source>
        <dbReference type="EMBL" id="MBC5582309.1"/>
    </source>
</evidence>
<dbReference type="SUPFAM" id="SSF53474">
    <property type="entry name" value="alpha/beta-Hydrolases"/>
    <property type="match status" value="1"/>
</dbReference>
<dbReference type="RefSeq" id="WP_186888673.1">
    <property type="nucleotide sequence ID" value="NZ_JACONZ010000005.1"/>
</dbReference>
<dbReference type="InterPro" id="IPR000801">
    <property type="entry name" value="Esterase-like"/>
</dbReference>
<keyword evidence="2" id="KW-1185">Reference proteome</keyword>
<name>A0A923L1V0_9FIRM</name>
<proteinExistence type="predicted"/>
<reference evidence="1" key="1">
    <citation type="submission" date="2020-08" db="EMBL/GenBank/DDBJ databases">
        <title>Genome public.</title>
        <authorList>
            <person name="Liu C."/>
            <person name="Sun Q."/>
        </authorList>
    </citation>
    <scope>NUCLEOTIDE SEQUENCE</scope>
    <source>
        <strain evidence="1">BX8</strain>
    </source>
</reference>
<sequence>MALIQVNFVSNALKRTVPLQVILPVDKGDGSGFVNGPEQRYPTLYLLHGLFGNYTDWVSNTRVQMWAEEKNLAVVMPSGDNSFYVDQLGPNNDYGAFIGEELVELTRRMFPLSRRREQTFIGGLSMGGFGALRNGLKYAETFGGIAALSSALHLFEFAPGDPRREMLMREDACLGDWQQAAASDKNPAVALEELTLRVKAKKAEFPRIYMACGTEDGLLQANRSFRDKLLAAGAPLTYREAPGIHDWNFWDAQLPQVLSWLPLETSAAGLNSGNVHVEKK</sequence>
<dbReference type="PANTHER" id="PTHR48098:SF1">
    <property type="entry name" value="DIACYLGLYCEROL ACYLTRANSFERASE_MYCOLYLTRANSFERASE AG85A"/>
    <property type="match status" value="1"/>
</dbReference>
<evidence type="ECO:0000313" key="2">
    <source>
        <dbReference type="Proteomes" id="UP000659630"/>
    </source>
</evidence>
<protein>
    <submittedName>
        <fullName evidence="1">Acetylesterase</fullName>
    </submittedName>
</protein>
<dbReference type="InterPro" id="IPR029058">
    <property type="entry name" value="AB_hydrolase_fold"/>
</dbReference>
<accession>A0A923L1V0</accession>
<organism evidence="1 2">
    <name type="scientific">Anaerofilum hominis</name>
    <dbReference type="NCBI Taxonomy" id="2763016"/>
    <lineage>
        <taxon>Bacteria</taxon>
        <taxon>Bacillati</taxon>
        <taxon>Bacillota</taxon>
        <taxon>Clostridia</taxon>
        <taxon>Eubacteriales</taxon>
        <taxon>Oscillospiraceae</taxon>
        <taxon>Anaerofilum</taxon>
    </lineage>
</organism>
<gene>
    <name evidence="1" type="ORF">H8S23_12410</name>
</gene>
<dbReference type="Pfam" id="PF00756">
    <property type="entry name" value="Esterase"/>
    <property type="match status" value="1"/>
</dbReference>
<dbReference type="Gene3D" id="3.40.50.1820">
    <property type="entry name" value="alpha/beta hydrolase"/>
    <property type="match status" value="1"/>
</dbReference>
<dbReference type="Proteomes" id="UP000659630">
    <property type="component" value="Unassembled WGS sequence"/>
</dbReference>
<dbReference type="PANTHER" id="PTHR48098">
    <property type="entry name" value="ENTEROCHELIN ESTERASE-RELATED"/>
    <property type="match status" value="1"/>
</dbReference>
<dbReference type="EMBL" id="JACONZ010000005">
    <property type="protein sequence ID" value="MBC5582309.1"/>
    <property type="molecule type" value="Genomic_DNA"/>
</dbReference>
<comment type="caution">
    <text evidence="1">The sequence shown here is derived from an EMBL/GenBank/DDBJ whole genome shotgun (WGS) entry which is preliminary data.</text>
</comment>
<dbReference type="AlphaFoldDB" id="A0A923L1V0"/>
<dbReference type="GO" id="GO:0016747">
    <property type="term" value="F:acyltransferase activity, transferring groups other than amino-acyl groups"/>
    <property type="evidence" value="ECO:0007669"/>
    <property type="project" value="TreeGrafter"/>
</dbReference>